<dbReference type="SUPFAM" id="SSF50978">
    <property type="entry name" value="WD40 repeat-like"/>
    <property type="match status" value="2"/>
</dbReference>
<dbReference type="InterPro" id="IPR042855">
    <property type="entry name" value="V_SNARE_CC"/>
</dbReference>
<dbReference type="GO" id="GO:0006887">
    <property type="term" value="P:exocytosis"/>
    <property type="evidence" value="ECO:0007669"/>
    <property type="project" value="UniProtKB-KW"/>
</dbReference>
<organism evidence="11 12">
    <name type="scientific">Acacia crassicarpa</name>
    <name type="common">northern wattle</name>
    <dbReference type="NCBI Taxonomy" id="499986"/>
    <lineage>
        <taxon>Eukaryota</taxon>
        <taxon>Viridiplantae</taxon>
        <taxon>Streptophyta</taxon>
        <taxon>Embryophyta</taxon>
        <taxon>Tracheophyta</taxon>
        <taxon>Spermatophyta</taxon>
        <taxon>Magnoliopsida</taxon>
        <taxon>eudicotyledons</taxon>
        <taxon>Gunneridae</taxon>
        <taxon>Pentapetalae</taxon>
        <taxon>rosids</taxon>
        <taxon>fabids</taxon>
        <taxon>Fabales</taxon>
        <taxon>Fabaceae</taxon>
        <taxon>Caesalpinioideae</taxon>
        <taxon>mimosoid clade</taxon>
        <taxon>Acacieae</taxon>
        <taxon>Acacia</taxon>
    </lineage>
</organism>
<feature type="repeat" description="WD" evidence="7">
    <location>
        <begin position="78"/>
        <end position="119"/>
    </location>
</feature>
<dbReference type="AlphaFoldDB" id="A0AAE1K0H5"/>
<evidence type="ECO:0000256" key="3">
    <source>
        <dbReference type="ARBA" id="ARBA00022483"/>
    </source>
</evidence>
<evidence type="ECO:0000256" key="5">
    <source>
        <dbReference type="ARBA" id="ARBA00022574"/>
    </source>
</evidence>
<comment type="caution">
    <text evidence="11">The sequence shown here is derived from an EMBL/GenBank/DDBJ whole genome shotgun (WGS) entry which is preliminary data.</text>
</comment>
<dbReference type="PANTHER" id="PTHR10241">
    <property type="entry name" value="LETHAL 2 GIANT LARVAE PROTEIN"/>
    <property type="match status" value="1"/>
</dbReference>
<comment type="similarity">
    <text evidence="2">Belongs to the WD repeat L(2)GL family.</text>
</comment>
<dbReference type="InterPro" id="IPR001680">
    <property type="entry name" value="WD40_rpt"/>
</dbReference>
<dbReference type="SMART" id="SM00320">
    <property type="entry name" value="WD40"/>
    <property type="match status" value="6"/>
</dbReference>
<dbReference type="Proteomes" id="UP001293593">
    <property type="component" value="Unassembled WGS sequence"/>
</dbReference>
<keyword evidence="6" id="KW-0677">Repeat</keyword>
<feature type="domain" description="V-SNARE coiled-coil homology" evidence="10">
    <location>
        <begin position="1053"/>
        <end position="1117"/>
    </location>
</feature>
<dbReference type="SUPFAM" id="SSF58038">
    <property type="entry name" value="SNARE fusion complex"/>
    <property type="match status" value="1"/>
</dbReference>
<evidence type="ECO:0000256" key="6">
    <source>
        <dbReference type="ARBA" id="ARBA00022737"/>
    </source>
</evidence>
<dbReference type="InterPro" id="IPR036322">
    <property type="entry name" value="WD40_repeat_dom_sf"/>
</dbReference>
<sequence>MFAKLFHKHTQEQRPQQHNVGQGSFTSADLDPKVVLHYGVPSTASILAFDHTQRLLAIGTPDGRIKVIGGDSIEGILFSPKHSSFKNLEFLQNQGFLVSVSNDNEIQVWDLESRHIASSLQWESTITAFSVIYGTSCMYVGSEHGMVYVLKFDPEDRKLVILPYYVPTNVIAEAAGMSLDCVSVVRVLHQPSSDGNRLLIAYENGVLVLWDASEDKVVLIRGHRDLELKGKKMVAYSNNTEDMLSDNELDHKEDKEISSVCWASNDGSVVAVGYIDGDIMFWDLSTADSSPGYQANKLSNHVVKLQLSSADRRLPVIVLHWCANRSDSNTGGLLFVYGGDEIGSQEVLTVLSVDWSSGIESLNCSGRIDVTLDGSFADMVLLANDYSSDRACNMLYVLTNPGQLHLYDNACLCSSMSQHTKNASVPSMKYPMVIPTLEPYMTTTKLSVVHGDGKLHRAMSEILLAAKQSTAQDQNSSGMKWPLTGGVPGQLLKDLHVLRIYIAGYQDGSIRIWDVTHPSFALVYNMTSEVNDIKIDSASAPVSALDFCPDTLQLAVGNKCGLVRLYGLVGSSDETNMYIVTENENKVQKIPEGNGPPCTAVFSLQSSPVCSLKFANLGGNLCVGYECGRVAMLDIIEPSVLFLTNEESSVSSPIISLNVKFSDSCGLPNSPQKSPTNISDSPGKGLLINATRDAHVVATDTVSGDMVCNVSINPKKESNLISMHVIDGTCEPLSGIDLSESPLNADSGSKPGETDVLSKSAPVEAEAVTTVESSYFAQMLFNSFILLCCESQLSIHSLKSVIEGSSKYIQRVNLVNRCCWTTTLMKDGKECGLVVLYQTGDVELRSLPTLEVVGECSLMAVLRWSLKTNMEKTICSSSNGQLILVNGSETAFISLLKCENELWIPESLPCLHDRVLAAAVNATESLPSNHSEEQGRQLPDVLGNAVKNLKASKVEKANQAIHHYSPENLEKLFSCPPFLKDTSATADKQDPFELDIDEIHIDEPLVVNYPQESDSDKTDRGKGIDNKGKGADMQKLFEGASTDTKPRQRTAEEIKAKYRKAGDASAAAGLAKDKLHERGEKLQMLSHRTEELQSGAEDFASMAKELAKRMENRKWWQI</sequence>
<dbReference type="PROSITE" id="PS00678">
    <property type="entry name" value="WD_REPEATS_1"/>
    <property type="match status" value="1"/>
</dbReference>
<evidence type="ECO:0000256" key="2">
    <source>
        <dbReference type="ARBA" id="ARBA00008070"/>
    </source>
</evidence>
<evidence type="ECO:0000256" key="9">
    <source>
        <dbReference type="SAM" id="MobiDB-lite"/>
    </source>
</evidence>
<dbReference type="GO" id="GO:0005096">
    <property type="term" value="F:GTPase activator activity"/>
    <property type="evidence" value="ECO:0007669"/>
    <property type="project" value="TreeGrafter"/>
</dbReference>
<evidence type="ECO:0000256" key="8">
    <source>
        <dbReference type="PROSITE-ProRule" id="PRU00290"/>
    </source>
</evidence>
<evidence type="ECO:0000313" key="12">
    <source>
        <dbReference type="Proteomes" id="UP001293593"/>
    </source>
</evidence>
<dbReference type="CDD" id="cd15873">
    <property type="entry name" value="R-SNARE_STXBP5_6"/>
    <property type="match status" value="1"/>
</dbReference>
<dbReference type="PROSITE" id="PS50892">
    <property type="entry name" value="V_SNARE"/>
    <property type="match status" value="1"/>
</dbReference>
<evidence type="ECO:0000313" key="11">
    <source>
        <dbReference type="EMBL" id="KAK4277817.1"/>
    </source>
</evidence>
<keyword evidence="8" id="KW-0175">Coiled coil</keyword>
<dbReference type="GO" id="GO:0045159">
    <property type="term" value="F:myosin II binding"/>
    <property type="evidence" value="ECO:0007669"/>
    <property type="project" value="TreeGrafter"/>
</dbReference>
<evidence type="ECO:0000259" key="10">
    <source>
        <dbReference type="PROSITE" id="PS50892"/>
    </source>
</evidence>
<dbReference type="InterPro" id="IPR015943">
    <property type="entry name" value="WD40/YVTN_repeat-like_dom_sf"/>
</dbReference>
<dbReference type="Pfam" id="PF00400">
    <property type="entry name" value="WD40"/>
    <property type="match status" value="1"/>
</dbReference>
<dbReference type="PANTHER" id="PTHR10241:SF38">
    <property type="entry name" value="TRANSDUCIN FAMILY PROTEIN _ WD-40 REPEAT FAMILY PROTEIN"/>
    <property type="match status" value="1"/>
</dbReference>
<dbReference type="GO" id="GO:0006893">
    <property type="term" value="P:Golgi to plasma membrane transport"/>
    <property type="evidence" value="ECO:0007669"/>
    <property type="project" value="TreeGrafter"/>
</dbReference>
<proteinExistence type="inferred from homology"/>
<dbReference type="EMBL" id="JAWXYG010000003">
    <property type="protein sequence ID" value="KAK4277817.1"/>
    <property type="molecule type" value="Genomic_DNA"/>
</dbReference>
<evidence type="ECO:0000256" key="1">
    <source>
        <dbReference type="ARBA" id="ARBA00004496"/>
    </source>
</evidence>
<dbReference type="InterPro" id="IPR019775">
    <property type="entry name" value="WD40_repeat_CS"/>
</dbReference>
<dbReference type="GO" id="GO:0005737">
    <property type="term" value="C:cytoplasm"/>
    <property type="evidence" value="ECO:0007669"/>
    <property type="project" value="UniProtKB-SubCell"/>
</dbReference>
<evidence type="ECO:0000256" key="4">
    <source>
        <dbReference type="ARBA" id="ARBA00022490"/>
    </source>
</evidence>
<gene>
    <name evidence="11" type="ORF">QN277_015753</name>
</gene>
<reference evidence="11" key="1">
    <citation type="submission" date="2023-10" db="EMBL/GenBank/DDBJ databases">
        <title>Chromosome-level genome of the transformable northern wattle, Acacia crassicarpa.</title>
        <authorList>
            <person name="Massaro I."/>
            <person name="Sinha N.R."/>
            <person name="Poethig S."/>
            <person name="Leichty A.R."/>
        </authorList>
    </citation>
    <scope>NUCLEOTIDE SEQUENCE</scope>
    <source>
        <strain evidence="11">Acra3RX</strain>
        <tissue evidence="11">Leaf</tissue>
    </source>
</reference>
<keyword evidence="5 7" id="KW-0853">WD repeat</keyword>
<evidence type="ECO:0000256" key="7">
    <source>
        <dbReference type="PROSITE-ProRule" id="PRU00221"/>
    </source>
</evidence>
<dbReference type="Gene3D" id="2.130.10.10">
    <property type="entry name" value="YVTN repeat-like/Quinoprotein amine dehydrogenase"/>
    <property type="match status" value="3"/>
</dbReference>
<keyword evidence="12" id="KW-1185">Reference proteome</keyword>
<dbReference type="PROSITE" id="PS50082">
    <property type="entry name" value="WD_REPEATS_2"/>
    <property type="match status" value="1"/>
</dbReference>
<dbReference type="GO" id="GO:0019905">
    <property type="term" value="F:syntaxin binding"/>
    <property type="evidence" value="ECO:0007669"/>
    <property type="project" value="TreeGrafter"/>
</dbReference>
<dbReference type="Gene3D" id="1.20.5.110">
    <property type="match status" value="1"/>
</dbReference>
<comment type="subcellular location">
    <subcellularLocation>
        <location evidence="1">Cytoplasm</location>
    </subcellularLocation>
</comment>
<feature type="compositionally biased region" description="Basic and acidic residues" evidence="9">
    <location>
        <begin position="1014"/>
        <end position="1030"/>
    </location>
</feature>
<protein>
    <recommendedName>
        <fullName evidence="10">V-SNARE coiled-coil homology domain-containing protein</fullName>
    </recommendedName>
</protein>
<dbReference type="Pfam" id="PF00957">
    <property type="entry name" value="Synaptobrevin"/>
    <property type="match status" value="1"/>
</dbReference>
<keyword evidence="4" id="KW-0963">Cytoplasm</keyword>
<name>A0AAE1K0H5_9FABA</name>
<dbReference type="GO" id="GO:0005886">
    <property type="term" value="C:plasma membrane"/>
    <property type="evidence" value="ECO:0007669"/>
    <property type="project" value="TreeGrafter"/>
</dbReference>
<keyword evidence="3" id="KW-0268">Exocytosis</keyword>
<feature type="region of interest" description="Disordered" evidence="9">
    <location>
        <begin position="1009"/>
        <end position="1030"/>
    </location>
</feature>
<accession>A0AAE1K0H5</accession>